<keyword evidence="2" id="KW-1185">Reference proteome</keyword>
<proteinExistence type="predicted"/>
<name>K7A8J5_9ALTE</name>
<evidence type="ECO:0000313" key="2">
    <source>
        <dbReference type="Proteomes" id="UP000006322"/>
    </source>
</evidence>
<comment type="caution">
    <text evidence="1">The sequence shown here is derived from an EMBL/GenBank/DDBJ whole genome shotgun (WGS) entry which is preliminary data.</text>
</comment>
<reference evidence="2" key="1">
    <citation type="journal article" date="2014" name="Environ. Microbiol.">
        <title>Comparative genomics of the marine bacterial genus Glaciecola reveals the high degree of genomic diversity and genomic characteristic for cold adaptation.</title>
        <authorList>
            <person name="Qin Q.L."/>
            <person name="Xie B.B."/>
            <person name="Yu Y."/>
            <person name="Shu Y.L."/>
            <person name="Rong J.C."/>
            <person name="Zhang Y.J."/>
            <person name="Zhao D.L."/>
            <person name="Chen X.L."/>
            <person name="Zhang X.Y."/>
            <person name="Chen B."/>
            <person name="Zhou B.C."/>
            <person name="Zhang Y.Z."/>
        </authorList>
    </citation>
    <scope>NUCLEOTIDE SEQUENCE [LARGE SCALE GENOMIC DNA]</scope>
    <source>
        <strain evidence="2">LMG 21857</strain>
    </source>
</reference>
<dbReference type="AlphaFoldDB" id="K7A8J5"/>
<gene>
    <name evidence="1" type="ORF">GPLA_0834</name>
</gene>
<accession>K7A8J5</accession>
<sequence>MLDTAPVRRLSRGGYQTGIFSVLYVPKHSRSLHPVTEFLFSN</sequence>
<dbReference type="EMBL" id="BAER01000023">
    <property type="protein sequence ID" value="GAC31750.1"/>
    <property type="molecule type" value="Genomic_DNA"/>
</dbReference>
<organism evidence="1 2">
    <name type="scientific">Paraglaciecola polaris LMG 21857</name>
    <dbReference type="NCBI Taxonomy" id="1129793"/>
    <lineage>
        <taxon>Bacteria</taxon>
        <taxon>Pseudomonadati</taxon>
        <taxon>Pseudomonadota</taxon>
        <taxon>Gammaproteobacteria</taxon>
        <taxon>Alteromonadales</taxon>
        <taxon>Alteromonadaceae</taxon>
        <taxon>Paraglaciecola</taxon>
    </lineage>
</organism>
<evidence type="ECO:0000313" key="1">
    <source>
        <dbReference type="EMBL" id="GAC31750.1"/>
    </source>
</evidence>
<dbReference type="Proteomes" id="UP000006322">
    <property type="component" value="Unassembled WGS sequence"/>
</dbReference>
<protein>
    <submittedName>
        <fullName evidence="1">Uncharacterized protein</fullName>
    </submittedName>
</protein>
<dbReference type="STRING" id="1129793.GPLA_0834"/>